<organism evidence="1 2">
    <name type="scientific">Variovorax terrae</name>
    <dbReference type="NCBI Taxonomy" id="2923278"/>
    <lineage>
        <taxon>Bacteria</taxon>
        <taxon>Pseudomonadati</taxon>
        <taxon>Pseudomonadota</taxon>
        <taxon>Betaproteobacteria</taxon>
        <taxon>Burkholderiales</taxon>
        <taxon>Comamonadaceae</taxon>
        <taxon>Variovorax</taxon>
    </lineage>
</organism>
<gene>
    <name evidence="1" type="ORF">MMF98_16565</name>
</gene>
<keyword evidence="2" id="KW-1185">Reference proteome</keyword>
<accession>A0A9X1VWR3</accession>
<dbReference type="RefSeq" id="WP_243307785.1">
    <property type="nucleotide sequence ID" value="NZ_JALGBI010000002.1"/>
</dbReference>
<dbReference type="AlphaFoldDB" id="A0A9X1VWR3"/>
<protein>
    <submittedName>
        <fullName evidence="1">Uncharacterized protein</fullName>
    </submittedName>
</protein>
<comment type="caution">
    <text evidence="1">The sequence shown here is derived from an EMBL/GenBank/DDBJ whole genome shotgun (WGS) entry which is preliminary data.</text>
</comment>
<name>A0A9X1VWR3_9BURK</name>
<sequence>MPDFSMLIDGRPASAERSTSFSALANALAPVGALRLPLRSQWADQQGISFFAIYLTC</sequence>
<evidence type="ECO:0000313" key="1">
    <source>
        <dbReference type="EMBL" id="MCJ0764832.1"/>
    </source>
</evidence>
<dbReference type="Proteomes" id="UP001139447">
    <property type="component" value="Unassembled WGS sequence"/>
</dbReference>
<proteinExistence type="predicted"/>
<evidence type="ECO:0000313" key="2">
    <source>
        <dbReference type="Proteomes" id="UP001139447"/>
    </source>
</evidence>
<dbReference type="EMBL" id="JALGBI010000002">
    <property type="protein sequence ID" value="MCJ0764832.1"/>
    <property type="molecule type" value="Genomic_DNA"/>
</dbReference>
<reference evidence="1" key="1">
    <citation type="submission" date="2022-03" db="EMBL/GenBank/DDBJ databases">
        <authorList>
            <person name="Woo C.Y."/>
        </authorList>
    </citation>
    <scope>NUCLEOTIDE SEQUENCE</scope>
    <source>
        <strain evidence="1">CYS-02</strain>
    </source>
</reference>